<dbReference type="Pfam" id="PF07291">
    <property type="entry name" value="MauE"/>
    <property type="match status" value="1"/>
</dbReference>
<evidence type="ECO:0000256" key="5">
    <source>
        <dbReference type="SAM" id="Phobius"/>
    </source>
</evidence>
<evidence type="ECO:0000313" key="7">
    <source>
        <dbReference type="EMBL" id="SFR45953.1"/>
    </source>
</evidence>
<proteinExistence type="predicted"/>
<name>A0A1I6GUL2_9MICO</name>
<organism evidence="7 8">
    <name type="scientific">Microbacterium azadirachtae</name>
    <dbReference type="NCBI Taxonomy" id="582680"/>
    <lineage>
        <taxon>Bacteria</taxon>
        <taxon>Bacillati</taxon>
        <taxon>Actinomycetota</taxon>
        <taxon>Actinomycetes</taxon>
        <taxon>Micrococcales</taxon>
        <taxon>Microbacteriaceae</taxon>
        <taxon>Microbacterium</taxon>
    </lineage>
</organism>
<evidence type="ECO:0000256" key="3">
    <source>
        <dbReference type="ARBA" id="ARBA00022989"/>
    </source>
</evidence>
<feature type="domain" description="Methylamine utilisation protein MauE" evidence="6">
    <location>
        <begin position="13"/>
        <end position="138"/>
    </location>
</feature>
<dbReference type="SUPFAM" id="SSF52833">
    <property type="entry name" value="Thioredoxin-like"/>
    <property type="match status" value="1"/>
</dbReference>
<dbReference type="AlphaFoldDB" id="A0A1I6GUL2"/>
<dbReference type="RefSeq" id="WP_139232214.1">
    <property type="nucleotide sequence ID" value="NZ_FOYR01000001.1"/>
</dbReference>
<dbReference type="InterPro" id="IPR009908">
    <property type="entry name" value="Methylamine_util_MauE"/>
</dbReference>
<dbReference type="Proteomes" id="UP000198877">
    <property type="component" value="Unassembled WGS sequence"/>
</dbReference>
<gene>
    <name evidence="7" type="ORF">SAMN04488591_1592</name>
</gene>
<dbReference type="InterPro" id="IPR036249">
    <property type="entry name" value="Thioredoxin-like_sf"/>
</dbReference>
<dbReference type="EMBL" id="FOYR01000001">
    <property type="protein sequence ID" value="SFR45953.1"/>
    <property type="molecule type" value="Genomic_DNA"/>
</dbReference>
<feature type="transmembrane region" description="Helical" evidence="5">
    <location>
        <begin position="128"/>
        <end position="150"/>
    </location>
</feature>
<accession>A0A1I6GUL2</accession>
<evidence type="ECO:0000256" key="2">
    <source>
        <dbReference type="ARBA" id="ARBA00022692"/>
    </source>
</evidence>
<evidence type="ECO:0000259" key="6">
    <source>
        <dbReference type="Pfam" id="PF07291"/>
    </source>
</evidence>
<feature type="transmembrane region" description="Helical" evidence="5">
    <location>
        <begin position="65"/>
        <end position="95"/>
    </location>
</feature>
<evidence type="ECO:0000256" key="4">
    <source>
        <dbReference type="ARBA" id="ARBA00023136"/>
    </source>
</evidence>
<comment type="subcellular location">
    <subcellularLocation>
        <location evidence="1">Membrane</location>
        <topology evidence="1">Multi-pass membrane protein</topology>
    </subcellularLocation>
</comment>
<evidence type="ECO:0000256" key="1">
    <source>
        <dbReference type="ARBA" id="ARBA00004141"/>
    </source>
</evidence>
<reference evidence="8" key="1">
    <citation type="submission" date="2016-10" db="EMBL/GenBank/DDBJ databases">
        <authorList>
            <person name="Varghese N."/>
            <person name="Submissions S."/>
        </authorList>
    </citation>
    <scope>NUCLEOTIDE SEQUENCE [LARGE SCALE GENOMIC DNA]</scope>
    <source>
        <strain evidence="8">CL127</strain>
    </source>
</reference>
<keyword evidence="4 5" id="KW-0472">Membrane</keyword>
<dbReference type="GO" id="GO:0030416">
    <property type="term" value="P:methylamine metabolic process"/>
    <property type="evidence" value="ECO:0007669"/>
    <property type="project" value="InterPro"/>
</dbReference>
<dbReference type="GO" id="GO:0016020">
    <property type="term" value="C:membrane"/>
    <property type="evidence" value="ECO:0007669"/>
    <property type="project" value="UniProtKB-SubCell"/>
</dbReference>
<evidence type="ECO:0000313" key="8">
    <source>
        <dbReference type="Proteomes" id="UP000198877"/>
    </source>
</evidence>
<protein>
    <recommendedName>
        <fullName evidence="6">Methylamine utilisation protein MauE domain-containing protein</fullName>
    </recommendedName>
</protein>
<feature type="transmembrane region" description="Helical" evidence="5">
    <location>
        <begin position="7"/>
        <end position="31"/>
    </location>
</feature>
<sequence length="342" mass="35730">MGTALHVFLLPAAALTSTLILVGVLIVSGVAKLRTPDDAEGWEALGLPAALRRDWLIRLHPVAELVLAAALLLLGGLLGIAAAVVAVLLFAAYLVMVWRARRKTPDASCACFGERQPITGRTLLRNGWLTLLAVISALTIGALPLFGGAAALALAFWPWTLALAAVAVTFVLVQERTSDSAPAARTAGGSGAADDAELEDYLRARTPAVPVTLADGSTVTLRQLAETKPVLLLAVSETCGSCTPVIESIDAYRALLPEVSVRFLLQSAPEDSRLASADEPQTVHDPLRYVGPSLADHWFTPTAVLLGADGMLAGGPVAGSSAIAEFVDDVYESLHGERPPAR</sequence>
<feature type="transmembrane region" description="Helical" evidence="5">
    <location>
        <begin position="156"/>
        <end position="173"/>
    </location>
</feature>
<keyword evidence="3 5" id="KW-1133">Transmembrane helix</keyword>
<keyword evidence="2 5" id="KW-0812">Transmembrane</keyword>